<protein>
    <submittedName>
        <fullName evidence="3">Uncharacterized protein</fullName>
    </submittedName>
</protein>
<accession>A0A7W7D1B9</accession>
<sequence length="251" mass="26928">MTCERCGARLDRPGQGHTCRTAYTVPEGLPVGWQVLTGVVVLLALMLGLTSIAHTITRFQAVQAGDAALAGVSFLISVVWLVLALVVFGCHLAWSRGTRRLADRYGDESGWYVRPRTVAGLYLTLLFFSGFVLCAAGGRLGVAVVLGGAAEFLVIAFLTMAVPAGWFRLHRLAADSATQTYGAATAPIPPSRYQFEWPATDLPEAGPPAVGAPIEERPRGLGPHRAPLNAVATEADWNPHHWDPEEQPPRP</sequence>
<dbReference type="AlphaFoldDB" id="A0A7W7D1B9"/>
<keyword evidence="2" id="KW-1133">Transmembrane helix</keyword>
<feature type="transmembrane region" description="Helical" evidence="2">
    <location>
        <begin position="143"/>
        <end position="167"/>
    </location>
</feature>
<comment type="caution">
    <text evidence="3">The sequence shown here is derived from an EMBL/GenBank/DDBJ whole genome shotgun (WGS) entry which is preliminary data.</text>
</comment>
<dbReference type="Proteomes" id="UP000542742">
    <property type="component" value="Unassembled WGS sequence"/>
</dbReference>
<dbReference type="RefSeq" id="WP_184956175.1">
    <property type="nucleotide sequence ID" value="NZ_BOMC01000025.1"/>
</dbReference>
<evidence type="ECO:0000256" key="2">
    <source>
        <dbReference type="SAM" id="Phobius"/>
    </source>
</evidence>
<organism evidence="3 4">
    <name type="scientific">Paractinoplanes abujensis</name>
    <dbReference type="NCBI Taxonomy" id="882441"/>
    <lineage>
        <taxon>Bacteria</taxon>
        <taxon>Bacillati</taxon>
        <taxon>Actinomycetota</taxon>
        <taxon>Actinomycetes</taxon>
        <taxon>Micromonosporales</taxon>
        <taxon>Micromonosporaceae</taxon>
        <taxon>Paractinoplanes</taxon>
    </lineage>
</organism>
<keyword evidence="2" id="KW-0472">Membrane</keyword>
<feature type="transmembrane region" description="Helical" evidence="2">
    <location>
        <begin position="119"/>
        <end position="136"/>
    </location>
</feature>
<reference evidence="3 4" key="1">
    <citation type="submission" date="2020-08" db="EMBL/GenBank/DDBJ databases">
        <title>Sequencing the genomes of 1000 actinobacteria strains.</title>
        <authorList>
            <person name="Klenk H.-P."/>
        </authorList>
    </citation>
    <scope>NUCLEOTIDE SEQUENCE [LARGE SCALE GENOMIC DNA]</scope>
    <source>
        <strain evidence="3 4">DSM 45518</strain>
    </source>
</reference>
<dbReference type="EMBL" id="JACHMF010000001">
    <property type="protein sequence ID" value="MBB4698134.1"/>
    <property type="molecule type" value="Genomic_DNA"/>
</dbReference>
<feature type="transmembrane region" description="Helical" evidence="2">
    <location>
        <begin position="68"/>
        <end position="94"/>
    </location>
</feature>
<gene>
    <name evidence="3" type="ORF">BKA14_008282</name>
</gene>
<name>A0A7W7D1B9_9ACTN</name>
<keyword evidence="4" id="KW-1185">Reference proteome</keyword>
<feature type="compositionally biased region" description="Basic and acidic residues" evidence="1">
    <location>
        <begin position="237"/>
        <end position="251"/>
    </location>
</feature>
<feature type="region of interest" description="Disordered" evidence="1">
    <location>
        <begin position="204"/>
        <end position="251"/>
    </location>
</feature>
<evidence type="ECO:0000256" key="1">
    <source>
        <dbReference type="SAM" id="MobiDB-lite"/>
    </source>
</evidence>
<keyword evidence="2" id="KW-0812">Transmembrane</keyword>
<evidence type="ECO:0000313" key="3">
    <source>
        <dbReference type="EMBL" id="MBB4698134.1"/>
    </source>
</evidence>
<proteinExistence type="predicted"/>
<evidence type="ECO:0000313" key="4">
    <source>
        <dbReference type="Proteomes" id="UP000542742"/>
    </source>
</evidence>
<feature type="transmembrane region" description="Helical" evidence="2">
    <location>
        <begin position="33"/>
        <end position="56"/>
    </location>
</feature>